<dbReference type="OMA" id="RSWFHAA"/>
<dbReference type="Pfam" id="PF14938">
    <property type="entry name" value="SNAP"/>
    <property type="match status" value="1"/>
</dbReference>
<dbReference type="PaxDb" id="55529-EKX38723"/>
<dbReference type="PANTHER" id="PTHR13768:SF2">
    <property type="entry name" value="GAMMA-SOLUBLE NSF ATTACHMENT PROTEIN"/>
    <property type="match status" value="1"/>
</dbReference>
<gene>
    <name evidence="10" type="ORF">GUITHDRAFT_154666</name>
</gene>
<keyword evidence="6" id="KW-0472">Membrane</keyword>
<reference evidence="11" key="3">
    <citation type="submission" date="2016-03" db="UniProtKB">
        <authorList>
            <consortium name="EnsemblProtists"/>
        </authorList>
    </citation>
    <scope>IDENTIFICATION</scope>
</reference>
<dbReference type="EnsemblProtists" id="EKX38723">
    <property type="protein sequence ID" value="EKX38723"/>
    <property type="gene ID" value="GUITHDRAFT_154666"/>
</dbReference>
<dbReference type="PANTHER" id="PTHR13768">
    <property type="entry name" value="SOLUBLE NSF ATTACHMENT PROTEIN SNAP"/>
    <property type="match status" value="1"/>
</dbReference>
<evidence type="ECO:0000256" key="7">
    <source>
        <dbReference type="ARBA" id="ARBA00040047"/>
    </source>
</evidence>
<dbReference type="InterPro" id="IPR011990">
    <property type="entry name" value="TPR-like_helical_dom_sf"/>
</dbReference>
<accession>L1IR37</accession>
<evidence type="ECO:0000313" key="11">
    <source>
        <dbReference type="EnsemblProtists" id="EKX38723"/>
    </source>
</evidence>
<evidence type="ECO:0000256" key="1">
    <source>
        <dbReference type="ARBA" id="ARBA00004170"/>
    </source>
</evidence>
<evidence type="ECO:0000256" key="2">
    <source>
        <dbReference type="ARBA" id="ARBA00010050"/>
    </source>
</evidence>
<evidence type="ECO:0000256" key="9">
    <source>
        <dbReference type="SAM" id="MobiDB-lite"/>
    </source>
</evidence>
<protein>
    <recommendedName>
        <fullName evidence="7">Gamma-soluble NSF attachment protein</fullName>
    </recommendedName>
    <alternativeName>
        <fullName evidence="8">N-ethylmaleimide-sensitive factor attachment protein gamma</fullName>
    </alternativeName>
</protein>
<keyword evidence="4" id="KW-0931">ER-Golgi transport</keyword>
<evidence type="ECO:0000313" key="10">
    <source>
        <dbReference type="EMBL" id="EKX38723.1"/>
    </source>
</evidence>
<dbReference type="GO" id="GO:0006886">
    <property type="term" value="P:intracellular protein transport"/>
    <property type="evidence" value="ECO:0007669"/>
    <property type="project" value="InterPro"/>
</dbReference>
<dbReference type="GO" id="GO:0005774">
    <property type="term" value="C:vacuolar membrane"/>
    <property type="evidence" value="ECO:0007669"/>
    <property type="project" value="TreeGrafter"/>
</dbReference>
<evidence type="ECO:0000256" key="6">
    <source>
        <dbReference type="ARBA" id="ARBA00023136"/>
    </source>
</evidence>
<keyword evidence="5" id="KW-0653">Protein transport</keyword>
<proteinExistence type="inferred from homology"/>
<evidence type="ECO:0000256" key="4">
    <source>
        <dbReference type="ARBA" id="ARBA00022892"/>
    </source>
</evidence>
<dbReference type="GO" id="GO:0019905">
    <property type="term" value="F:syntaxin binding"/>
    <property type="evidence" value="ECO:0007669"/>
    <property type="project" value="TreeGrafter"/>
</dbReference>
<dbReference type="SUPFAM" id="SSF48452">
    <property type="entry name" value="TPR-like"/>
    <property type="match status" value="1"/>
</dbReference>
<dbReference type="eggNOG" id="KOG1585">
    <property type="taxonomic scope" value="Eukaryota"/>
</dbReference>
<dbReference type="KEGG" id="gtt:GUITHDRAFT_154666"/>
<evidence type="ECO:0000256" key="5">
    <source>
        <dbReference type="ARBA" id="ARBA00022927"/>
    </source>
</evidence>
<name>L1IR37_GUITC</name>
<dbReference type="STRING" id="905079.L1IR37"/>
<dbReference type="GO" id="GO:0005483">
    <property type="term" value="F:soluble NSF attachment protein activity"/>
    <property type="evidence" value="ECO:0007669"/>
    <property type="project" value="TreeGrafter"/>
</dbReference>
<dbReference type="InterPro" id="IPR000744">
    <property type="entry name" value="NSF_attach"/>
</dbReference>
<feature type="region of interest" description="Disordered" evidence="9">
    <location>
        <begin position="269"/>
        <end position="302"/>
    </location>
</feature>
<evidence type="ECO:0000313" key="12">
    <source>
        <dbReference type="Proteomes" id="UP000011087"/>
    </source>
</evidence>
<evidence type="ECO:0000256" key="3">
    <source>
        <dbReference type="ARBA" id="ARBA00022448"/>
    </source>
</evidence>
<dbReference type="RefSeq" id="XP_005825703.1">
    <property type="nucleotide sequence ID" value="XM_005825646.1"/>
</dbReference>
<sequence length="302" mass="33383">MNKKSMLFRKKPDYERAADCYQKAAQILRSPAVKKLSDAVKAFEDASNAHVKGGAQFFGAVAMENAANILRDLKENSTSCDRYKKASAIYREAGNAEKAAESLMKAAKAIAEDDVDNAIKLYLESMSIYEDEEKHIFIGDSWRACLGLMMRHRKVDDAIQLLKRMIHNFEILDQTDYMYKAQLSVVVLLLSKGDMVAASSARDSFGDFMMTREGQAASDLIQAFEDGDSAAVESMTKTQTFTLLENQIARAASNLKNVCEQCASDMTGARVSASKQASTARKTEGTDQKQATDPDDEMDDLL</sequence>
<dbReference type="EMBL" id="JH993046">
    <property type="protein sequence ID" value="EKX38723.1"/>
    <property type="molecule type" value="Genomic_DNA"/>
</dbReference>
<reference evidence="10 12" key="1">
    <citation type="journal article" date="2012" name="Nature">
        <title>Algal genomes reveal evolutionary mosaicism and the fate of nucleomorphs.</title>
        <authorList>
            <consortium name="DOE Joint Genome Institute"/>
            <person name="Curtis B.A."/>
            <person name="Tanifuji G."/>
            <person name="Burki F."/>
            <person name="Gruber A."/>
            <person name="Irimia M."/>
            <person name="Maruyama S."/>
            <person name="Arias M.C."/>
            <person name="Ball S.G."/>
            <person name="Gile G.H."/>
            <person name="Hirakawa Y."/>
            <person name="Hopkins J.F."/>
            <person name="Kuo A."/>
            <person name="Rensing S.A."/>
            <person name="Schmutz J."/>
            <person name="Symeonidi A."/>
            <person name="Elias M."/>
            <person name="Eveleigh R.J."/>
            <person name="Herman E.K."/>
            <person name="Klute M.J."/>
            <person name="Nakayama T."/>
            <person name="Obornik M."/>
            <person name="Reyes-Prieto A."/>
            <person name="Armbrust E.V."/>
            <person name="Aves S.J."/>
            <person name="Beiko R.G."/>
            <person name="Coutinho P."/>
            <person name="Dacks J.B."/>
            <person name="Durnford D.G."/>
            <person name="Fast N.M."/>
            <person name="Green B.R."/>
            <person name="Grisdale C.J."/>
            <person name="Hempel F."/>
            <person name="Henrissat B."/>
            <person name="Hoppner M.P."/>
            <person name="Ishida K."/>
            <person name="Kim E."/>
            <person name="Koreny L."/>
            <person name="Kroth P.G."/>
            <person name="Liu Y."/>
            <person name="Malik S.B."/>
            <person name="Maier U.G."/>
            <person name="McRose D."/>
            <person name="Mock T."/>
            <person name="Neilson J.A."/>
            <person name="Onodera N.T."/>
            <person name="Poole A.M."/>
            <person name="Pritham E.J."/>
            <person name="Richards T.A."/>
            <person name="Rocap G."/>
            <person name="Roy S.W."/>
            <person name="Sarai C."/>
            <person name="Schaack S."/>
            <person name="Shirato S."/>
            <person name="Slamovits C.H."/>
            <person name="Spencer D.F."/>
            <person name="Suzuki S."/>
            <person name="Worden A.Z."/>
            <person name="Zauner S."/>
            <person name="Barry K."/>
            <person name="Bell C."/>
            <person name="Bharti A.K."/>
            <person name="Crow J.A."/>
            <person name="Grimwood J."/>
            <person name="Kramer R."/>
            <person name="Lindquist E."/>
            <person name="Lucas S."/>
            <person name="Salamov A."/>
            <person name="McFadden G.I."/>
            <person name="Lane C.E."/>
            <person name="Keeling P.J."/>
            <person name="Gray M.W."/>
            <person name="Grigoriev I.V."/>
            <person name="Archibald J.M."/>
        </authorList>
    </citation>
    <scope>NUCLEOTIDE SEQUENCE</scope>
    <source>
        <strain evidence="10 12">CCMP2712</strain>
    </source>
</reference>
<dbReference type="Proteomes" id="UP000011087">
    <property type="component" value="Unassembled WGS sequence"/>
</dbReference>
<dbReference type="OrthoDB" id="9984275at2759"/>
<organism evidence="10">
    <name type="scientific">Guillardia theta (strain CCMP2712)</name>
    <name type="common">Cryptophyte</name>
    <dbReference type="NCBI Taxonomy" id="905079"/>
    <lineage>
        <taxon>Eukaryota</taxon>
        <taxon>Cryptophyceae</taxon>
        <taxon>Pyrenomonadales</taxon>
        <taxon>Geminigeraceae</taxon>
        <taxon>Guillardia</taxon>
    </lineage>
</organism>
<dbReference type="HOGENOM" id="CLU_922714_0_0_1"/>
<keyword evidence="12" id="KW-1185">Reference proteome</keyword>
<evidence type="ECO:0000256" key="8">
    <source>
        <dbReference type="ARBA" id="ARBA00042485"/>
    </source>
</evidence>
<dbReference type="GeneID" id="17295389"/>
<dbReference type="GO" id="GO:0016192">
    <property type="term" value="P:vesicle-mediated transport"/>
    <property type="evidence" value="ECO:0007669"/>
    <property type="project" value="UniProtKB-KW"/>
</dbReference>
<comment type="subcellular location">
    <subcellularLocation>
        <location evidence="1">Membrane</location>
        <topology evidence="1">Peripheral membrane protein</topology>
    </subcellularLocation>
</comment>
<dbReference type="Gene3D" id="1.25.40.10">
    <property type="entry name" value="Tetratricopeptide repeat domain"/>
    <property type="match status" value="1"/>
</dbReference>
<feature type="compositionally biased region" description="Acidic residues" evidence="9">
    <location>
        <begin position="293"/>
        <end position="302"/>
    </location>
</feature>
<dbReference type="GO" id="GO:0031201">
    <property type="term" value="C:SNARE complex"/>
    <property type="evidence" value="ECO:0007669"/>
    <property type="project" value="TreeGrafter"/>
</dbReference>
<keyword evidence="3" id="KW-0813">Transport</keyword>
<comment type="similarity">
    <text evidence="2">Belongs to the SNAP family.</text>
</comment>
<reference evidence="12" key="2">
    <citation type="submission" date="2012-11" db="EMBL/GenBank/DDBJ databases">
        <authorList>
            <person name="Kuo A."/>
            <person name="Curtis B.A."/>
            <person name="Tanifuji G."/>
            <person name="Burki F."/>
            <person name="Gruber A."/>
            <person name="Irimia M."/>
            <person name="Maruyama S."/>
            <person name="Arias M.C."/>
            <person name="Ball S.G."/>
            <person name="Gile G.H."/>
            <person name="Hirakawa Y."/>
            <person name="Hopkins J.F."/>
            <person name="Rensing S.A."/>
            <person name="Schmutz J."/>
            <person name="Symeonidi A."/>
            <person name="Elias M."/>
            <person name="Eveleigh R.J."/>
            <person name="Herman E.K."/>
            <person name="Klute M.J."/>
            <person name="Nakayama T."/>
            <person name="Obornik M."/>
            <person name="Reyes-Prieto A."/>
            <person name="Armbrust E.V."/>
            <person name="Aves S.J."/>
            <person name="Beiko R.G."/>
            <person name="Coutinho P."/>
            <person name="Dacks J.B."/>
            <person name="Durnford D.G."/>
            <person name="Fast N.M."/>
            <person name="Green B.R."/>
            <person name="Grisdale C."/>
            <person name="Hempe F."/>
            <person name="Henrissat B."/>
            <person name="Hoppner M.P."/>
            <person name="Ishida K.-I."/>
            <person name="Kim E."/>
            <person name="Koreny L."/>
            <person name="Kroth P.G."/>
            <person name="Liu Y."/>
            <person name="Malik S.-B."/>
            <person name="Maier U.G."/>
            <person name="McRose D."/>
            <person name="Mock T."/>
            <person name="Neilson J.A."/>
            <person name="Onodera N.T."/>
            <person name="Poole A.M."/>
            <person name="Pritham E.J."/>
            <person name="Richards T.A."/>
            <person name="Rocap G."/>
            <person name="Roy S.W."/>
            <person name="Sarai C."/>
            <person name="Schaack S."/>
            <person name="Shirato S."/>
            <person name="Slamovits C.H."/>
            <person name="Spencer D.F."/>
            <person name="Suzuki S."/>
            <person name="Worden A.Z."/>
            <person name="Zauner S."/>
            <person name="Barry K."/>
            <person name="Bell C."/>
            <person name="Bharti A.K."/>
            <person name="Crow J.A."/>
            <person name="Grimwood J."/>
            <person name="Kramer R."/>
            <person name="Lindquist E."/>
            <person name="Lucas S."/>
            <person name="Salamov A."/>
            <person name="McFadden G.I."/>
            <person name="Lane C.E."/>
            <person name="Keeling P.J."/>
            <person name="Gray M.W."/>
            <person name="Grigoriev I.V."/>
            <person name="Archibald J.M."/>
        </authorList>
    </citation>
    <scope>NUCLEOTIDE SEQUENCE</scope>
    <source>
        <strain evidence="12">CCMP2712</strain>
    </source>
</reference>
<dbReference type="AlphaFoldDB" id="L1IR37"/>
<feature type="compositionally biased region" description="Basic and acidic residues" evidence="9">
    <location>
        <begin position="281"/>
        <end position="292"/>
    </location>
</feature>